<organism evidence="1 2">
    <name type="scientific">Eumeta variegata</name>
    <name type="common">Bagworm moth</name>
    <name type="synonym">Eumeta japonica</name>
    <dbReference type="NCBI Taxonomy" id="151549"/>
    <lineage>
        <taxon>Eukaryota</taxon>
        <taxon>Metazoa</taxon>
        <taxon>Ecdysozoa</taxon>
        <taxon>Arthropoda</taxon>
        <taxon>Hexapoda</taxon>
        <taxon>Insecta</taxon>
        <taxon>Pterygota</taxon>
        <taxon>Neoptera</taxon>
        <taxon>Endopterygota</taxon>
        <taxon>Lepidoptera</taxon>
        <taxon>Glossata</taxon>
        <taxon>Ditrysia</taxon>
        <taxon>Tineoidea</taxon>
        <taxon>Psychidae</taxon>
        <taxon>Oiketicinae</taxon>
        <taxon>Eumeta</taxon>
    </lineage>
</organism>
<gene>
    <name evidence="1" type="ORF">EVAR_29382_1</name>
</gene>
<accession>A0A4C1YFR1</accession>
<name>A0A4C1YFR1_EUMVA</name>
<proteinExistence type="predicted"/>
<sequence length="100" mass="11407">MLSKSEHWPLTESKLNTEREMKLKVETGIKVENEIQVIDFDLDFDGGMEIRIKSVTRIGMSSSIEIKSKTSIENGIGISLIKTENRIKIETAIRIENEKN</sequence>
<comment type="caution">
    <text evidence="1">The sequence shown here is derived from an EMBL/GenBank/DDBJ whole genome shotgun (WGS) entry which is preliminary data.</text>
</comment>
<evidence type="ECO:0000313" key="1">
    <source>
        <dbReference type="EMBL" id="GBP73489.1"/>
    </source>
</evidence>
<reference evidence="1 2" key="1">
    <citation type="journal article" date="2019" name="Commun. Biol.">
        <title>The bagworm genome reveals a unique fibroin gene that provides high tensile strength.</title>
        <authorList>
            <person name="Kono N."/>
            <person name="Nakamura H."/>
            <person name="Ohtoshi R."/>
            <person name="Tomita M."/>
            <person name="Numata K."/>
            <person name="Arakawa K."/>
        </authorList>
    </citation>
    <scope>NUCLEOTIDE SEQUENCE [LARGE SCALE GENOMIC DNA]</scope>
</reference>
<evidence type="ECO:0000313" key="2">
    <source>
        <dbReference type="Proteomes" id="UP000299102"/>
    </source>
</evidence>
<keyword evidence="2" id="KW-1185">Reference proteome</keyword>
<dbReference type="AlphaFoldDB" id="A0A4C1YFR1"/>
<dbReference type="Proteomes" id="UP000299102">
    <property type="component" value="Unassembled WGS sequence"/>
</dbReference>
<dbReference type="EMBL" id="BGZK01001175">
    <property type="protein sequence ID" value="GBP73489.1"/>
    <property type="molecule type" value="Genomic_DNA"/>
</dbReference>
<protein>
    <submittedName>
        <fullName evidence="1">Uncharacterized protein</fullName>
    </submittedName>
</protein>